<organism evidence="3 4">
    <name type="scientific">Ignelater luminosus</name>
    <name type="common">Cucubano</name>
    <name type="synonym">Pyrophorus luminosus</name>
    <dbReference type="NCBI Taxonomy" id="2038154"/>
    <lineage>
        <taxon>Eukaryota</taxon>
        <taxon>Metazoa</taxon>
        <taxon>Ecdysozoa</taxon>
        <taxon>Arthropoda</taxon>
        <taxon>Hexapoda</taxon>
        <taxon>Insecta</taxon>
        <taxon>Pterygota</taxon>
        <taxon>Neoptera</taxon>
        <taxon>Endopterygota</taxon>
        <taxon>Coleoptera</taxon>
        <taxon>Polyphaga</taxon>
        <taxon>Elateriformia</taxon>
        <taxon>Elateroidea</taxon>
        <taxon>Elateridae</taxon>
        <taxon>Agrypninae</taxon>
        <taxon>Pyrophorini</taxon>
        <taxon>Ignelater</taxon>
    </lineage>
</organism>
<dbReference type="GO" id="GO:0003677">
    <property type="term" value="F:DNA binding"/>
    <property type="evidence" value="ECO:0007669"/>
    <property type="project" value="InterPro"/>
</dbReference>
<dbReference type="Pfam" id="PF05225">
    <property type="entry name" value="HTH_psq"/>
    <property type="match status" value="1"/>
</dbReference>
<feature type="domain" description="HTH psq-type" evidence="2">
    <location>
        <begin position="19"/>
        <end position="47"/>
    </location>
</feature>
<evidence type="ECO:0000313" key="4">
    <source>
        <dbReference type="Proteomes" id="UP000801492"/>
    </source>
</evidence>
<evidence type="ECO:0000256" key="1">
    <source>
        <dbReference type="SAM" id="MobiDB-lite"/>
    </source>
</evidence>
<evidence type="ECO:0000259" key="2">
    <source>
        <dbReference type="Pfam" id="PF05225"/>
    </source>
</evidence>
<accession>A0A8K0C6H2</accession>
<proteinExistence type="predicted"/>
<dbReference type="InterPro" id="IPR007889">
    <property type="entry name" value="HTH_Psq"/>
</dbReference>
<protein>
    <recommendedName>
        <fullName evidence="2">HTH psq-type domain-containing protein</fullName>
    </recommendedName>
</protein>
<keyword evidence="4" id="KW-1185">Reference proteome</keyword>
<dbReference type="AlphaFoldDB" id="A0A8K0C6H2"/>
<dbReference type="Proteomes" id="UP000801492">
    <property type="component" value="Unassembled WGS sequence"/>
</dbReference>
<sequence length="438" mass="49163">MRNYKRKAGARKYADYLADNLAEALPSCQEGMPYREASAAYGIPISTSNRKLNNLNSGTPGHPTALSHEEQSCIVDSLKCVAKWGFSMTKMDLRGLAKDYLDRKGIGHPDSTDNYAGDEWCLGFLNRNKGHLINDPGKKIVIAHVDRTKAAVSVMFFGSAIGNILPPYRLKICGPPGQQVVQKAPGSTDQKVVDLKLPLFSTGLTITRCIFSPLKQHWRKVLDNCKKANSKAPSIAKNAFPKLLKQLIQQIMIKGKANLVSGFKACGIYYRKSSTNFQKLNKRLSKIDQSVLSYLKNMRHDKQERKPRKKRSKLSIEPGKSMKVPESEKSEKNFESEEKEQQVQEENVERISTLSSLKVGDWIAAEYEKKWYLAVVEAEESFGCVLIKFLTPAGPALKFQWPQKEDKLLVPVDQIVAKLKEAALPLSRYFKISKAVIQ</sequence>
<comment type="caution">
    <text evidence="3">The sequence shown here is derived from an EMBL/GenBank/DDBJ whole genome shotgun (WGS) entry which is preliminary data.</text>
</comment>
<gene>
    <name evidence="3" type="ORF">ILUMI_27459</name>
</gene>
<evidence type="ECO:0000313" key="3">
    <source>
        <dbReference type="EMBL" id="KAF2878707.1"/>
    </source>
</evidence>
<dbReference type="OrthoDB" id="6759228at2759"/>
<name>A0A8K0C6H2_IGNLU</name>
<feature type="region of interest" description="Disordered" evidence="1">
    <location>
        <begin position="298"/>
        <end position="346"/>
    </location>
</feature>
<feature type="compositionally biased region" description="Basic and acidic residues" evidence="1">
    <location>
        <begin position="323"/>
        <end position="342"/>
    </location>
</feature>
<dbReference type="EMBL" id="VTPC01091301">
    <property type="protein sequence ID" value="KAF2878707.1"/>
    <property type="molecule type" value="Genomic_DNA"/>
</dbReference>
<reference evidence="3" key="1">
    <citation type="submission" date="2019-08" db="EMBL/GenBank/DDBJ databases">
        <title>The genome of the North American firefly Photinus pyralis.</title>
        <authorList>
            <consortium name="Photinus pyralis genome working group"/>
            <person name="Fallon T.R."/>
            <person name="Sander Lower S.E."/>
            <person name="Weng J.-K."/>
        </authorList>
    </citation>
    <scope>NUCLEOTIDE SEQUENCE</scope>
    <source>
        <strain evidence="3">TRF0915ILg1</strain>
        <tissue evidence="3">Whole body</tissue>
    </source>
</reference>